<dbReference type="InterPro" id="IPR009880">
    <property type="entry name" value="Glyoxal_oxidase_N"/>
</dbReference>
<gene>
    <name evidence="5" type="ORF">CCM_06213</name>
</gene>
<dbReference type="InterPro" id="IPR000421">
    <property type="entry name" value="FA58C"/>
</dbReference>
<dbReference type="PANTHER" id="PTHR32208">
    <property type="entry name" value="SECRETED PROTEIN-RELATED"/>
    <property type="match status" value="1"/>
</dbReference>
<keyword evidence="3" id="KW-1133">Transmembrane helix</keyword>
<dbReference type="InterPro" id="IPR015202">
    <property type="entry name" value="GO-like_E_set"/>
</dbReference>
<dbReference type="OrthoDB" id="2019572at2759"/>
<dbReference type="PANTHER" id="PTHR32208:SF68">
    <property type="entry name" value="GALACTOSE OXIDASE"/>
    <property type="match status" value="1"/>
</dbReference>
<proteinExistence type="predicted"/>
<keyword evidence="6" id="KW-1185">Reference proteome</keyword>
<dbReference type="HOGENOM" id="CLU_013444_1_1_1"/>
<dbReference type="InParanoid" id="G3JJG5"/>
<dbReference type="AlphaFoldDB" id="G3JJG5"/>
<feature type="compositionally biased region" description="Polar residues" evidence="2">
    <location>
        <begin position="1"/>
        <end position="12"/>
    </location>
</feature>
<keyword evidence="3" id="KW-0812">Transmembrane</keyword>
<dbReference type="Gene3D" id="2.130.10.80">
    <property type="entry name" value="Galactose oxidase/kelch, beta-propeller"/>
    <property type="match status" value="1"/>
</dbReference>
<dbReference type="Proteomes" id="UP000001610">
    <property type="component" value="Unassembled WGS sequence"/>
</dbReference>
<dbReference type="Pfam" id="PF01344">
    <property type="entry name" value="Kelch_1"/>
    <property type="match status" value="1"/>
</dbReference>
<dbReference type="SUPFAM" id="SSF49785">
    <property type="entry name" value="Galactose-binding domain-like"/>
    <property type="match status" value="1"/>
</dbReference>
<dbReference type="InterPro" id="IPR014756">
    <property type="entry name" value="Ig_E-set"/>
</dbReference>
<dbReference type="STRING" id="983644.G3JJG5"/>
<feature type="transmembrane region" description="Helical" evidence="3">
    <location>
        <begin position="72"/>
        <end position="91"/>
    </location>
</feature>
<dbReference type="Gene3D" id="2.60.120.260">
    <property type="entry name" value="Galactose-binding domain-like"/>
    <property type="match status" value="1"/>
</dbReference>
<evidence type="ECO:0000313" key="6">
    <source>
        <dbReference type="Proteomes" id="UP000001610"/>
    </source>
</evidence>
<evidence type="ECO:0000256" key="1">
    <source>
        <dbReference type="ARBA" id="ARBA00022729"/>
    </source>
</evidence>
<dbReference type="OMA" id="QPWTSIA"/>
<dbReference type="Pfam" id="PF07250">
    <property type="entry name" value="Glyoxal_oxid_N"/>
    <property type="match status" value="1"/>
</dbReference>
<dbReference type="InterPro" id="IPR011043">
    <property type="entry name" value="Gal_Oxase/kelch_b-propeller"/>
</dbReference>
<keyword evidence="1" id="KW-0732">Signal</keyword>
<dbReference type="InterPro" id="IPR037293">
    <property type="entry name" value="Gal_Oxidase_central_sf"/>
</dbReference>
<dbReference type="InterPro" id="IPR008979">
    <property type="entry name" value="Galactose-bd-like_sf"/>
</dbReference>
<dbReference type="SUPFAM" id="SSF81296">
    <property type="entry name" value="E set domains"/>
    <property type="match status" value="1"/>
</dbReference>
<dbReference type="VEuPathDB" id="FungiDB:CCM_06213"/>
<protein>
    <submittedName>
        <fullName evidence="5">Galactose oxidase</fullName>
    </submittedName>
</protein>
<accession>G3JJG5</accession>
<dbReference type="eggNOG" id="ENOG502SCD5">
    <property type="taxonomic scope" value="Eukaryota"/>
</dbReference>
<evidence type="ECO:0000313" key="5">
    <source>
        <dbReference type="EMBL" id="EGX92053.1"/>
    </source>
</evidence>
<organism evidence="5 6">
    <name type="scientific">Cordyceps militaris (strain CM01)</name>
    <name type="common">Caterpillar fungus</name>
    <dbReference type="NCBI Taxonomy" id="983644"/>
    <lineage>
        <taxon>Eukaryota</taxon>
        <taxon>Fungi</taxon>
        <taxon>Dikarya</taxon>
        <taxon>Ascomycota</taxon>
        <taxon>Pezizomycotina</taxon>
        <taxon>Sordariomycetes</taxon>
        <taxon>Hypocreomycetidae</taxon>
        <taxon>Hypocreales</taxon>
        <taxon>Cordycipitaceae</taxon>
        <taxon>Cordyceps</taxon>
    </lineage>
</organism>
<dbReference type="EMBL" id="JH126402">
    <property type="protein sequence ID" value="EGX92053.1"/>
    <property type="molecule type" value="Genomic_DNA"/>
</dbReference>
<feature type="region of interest" description="Disordered" evidence="2">
    <location>
        <begin position="1"/>
        <end position="39"/>
    </location>
</feature>
<dbReference type="Gene3D" id="2.60.40.10">
    <property type="entry name" value="Immunoglobulins"/>
    <property type="match status" value="1"/>
</dbReference>
<reference evidence="5 6" key="1">
    <citation type="journal article" date="2011" name="Genome Biol.">
        <title>Genome sequence of the insect pathogenic fungus Cordyceps militaris, a valued traditional Chinese medicine.</title>
        <authorList>
            <person name="Zheng P."/>
            <person name="Xia Y."/>
            <person name="Xiao G."/>
            <person name="Xiong C."/>
            <person name="Hu X."/>
            <person name="Zhang S."/>
            <person name="Zheng H."/>
            <person name="Huang Y."/>
            <person name="Zhou Y."/>
            <person name="Wang S."/>
            <person name="Zhao G.P."/>
            <person name="Liu X."/>
            <person name="St Leger R.J."/>
            <person name="Wang C."/>
        </authorList>
    </citation>
    <scope>NUCLEOTIDE SEQUENCE [LARGE SCALE GENOMIC DNA]</scope>
    <source>
        <strain evidence="5 6">CM01</strain>
    </source>
</reference>
<dbReference type="Pfam" id="PF09118">
    <property type="entry name" value="GO-like_E_set"/>
    <property type="match status" value="1"/>
</dbReference>
<dbReference type="InterPro" id="IPR006652">
    <property type="entry name" value="Kelch_1"/>
</dbReference>
<feature type="domain" description="F5/8 type C" evidence="4">
    <location>
        <begin position="144"/>
        <end position="258"/>
    </location>
</feature>
<dbReference type="InterPro" id="IPR013783">
    <property type="entry name" value="Ig-like_fold"/>
</dbReference>
<dbReference type="SUPFAM" id="SSF50965">
    <property type="entry name" value="Galactose oxidase, central domain"/>
    <property type="match status" value="1"/>
</dbReference>
<dbReference type="Pfam" id="PF00754">
    <property type="entry name" value="F5_F8_type_C"/>
    <property type="match status" value="1"/>
</dbReference>
<keyword evidence="3" id="KW-0472">Membrane</keyword>
<feature type="compositionally biased region" description="Polar residues" evidence="2">
    <location>
        <begin position="30"/>
        <end position="39"/>
    </location>
</feature>
<dbReference type="RefSeq" id="XP_006671417.1">
    <property type="nucleotide sequence ID" value="XM_006671354.1"/>
</dbReference>
<dbReference type="SMART" id="SM00612">
    <property type="entry name" value="Kelch"/>
    <property type="match status" value="3"/>
</dbReference>
<dbReference type="KEGG" id="cmt:CCM_06213"/>
<evidence type="ECO:0000259" key="4">
    <source>
        <dbReference type="PROSITE" id="PS50022"/>
    </source>
</evidence>
<evidence type="ECO:0000256" key="3">
    <source>
        <dbReference type="SAM" id="Phobius"/>
    </source>
</evidence>
<dbReference type="GeneID" id="18168228"/>
<dbReference type="PROSITE" id="PS50022">
    <property type="entry name" value="FA58C_3"/>
    <property type="match status" value="1"/>
</dbReference>
<evidence type="ECO:0000256" key="2">
    <source>
        <dbReference type="SAM" id="MobiDB-lite"/>
    </source>
</evidence>
<name>G3JJG5_CORMM</name>
<dbReference type="CDD" id="cd02851">
    <property type="entry name" value="E_set_GO_C"/>
    <property type="match status" value="1"/>
</dbReference>
<sequence>MKSRETTQTPNNAKAPAAYEPDKTGPSYGYPTSTNGPITRSSLCTPGPVVEPAKPNCDPFQGKKKKMKTTQLYTWLLCGLGGALVHGASIGPRVPGIKEHYGENPNANQLFAAPPTNGRIIDRTGWGVTCDSFAAGNECWKAIDGDNTTFWHTAWSGSAPPPPHTITLDMGSTYNVNGLSVLPRQDGNQNGWIARHEIAVSTDNTNWEVVAFGHWPKDALPKYANFETRKVRYARVRALTEVAGNPWTSITDLQVFAAGADPAPYAGLGKWGPTINFPTVPVAGMVDPLTSKITIWSAYAYNNYYGSSWDRVFTSIWDPATNDVQPKVVDNTDHDMFCPGISIDGRGQVIVTGGNSKSKTTLYDFPSQQWIAGPDMKIPRGYQSSATCSDGRVFTIGGSWSGGEVEPKDGEIYDPQAKTWTMLPGAKVANLLTQDAQGVYRSDNHAWLFGWKDGSVFQAGPSTAMNWYTTAGTGAVSAAGKRTTAGRGDDPDSMCGIAVMYDATQGKILTAGGSPSYQNSDAHTNAHIITLAGAGQKPTVKFASTGMRFPRAFGTATVLPDGQTFITGGQAYAIPFEDSTSQLTPEMYDPARDTFTAMAPNSIPRNYHSISLLMPDARVFNAGGGLCGDCATNHFDGQIYTPSYLLKADGSPAARPAIASATFSYGRLIIGTDGAVASAALMRVGTSTHTINTDQRRVPLTLKRLSDTKYSAVVPSDPGILLPGYWMLFVMNSNGVPSVAKIINLLK</sequence>